<sequence length="177" mass="20856">MKIQIIGASGTGKSTLAKFISEQENIKWIDTDYYLWKDNSFTVNNPIELRRSMYEEDIETNSSYIVSGSVFSWCPEGFVDRDLLVFLSLDERDRLERLRTREIKRNGSNAMWLDENGLYTNDFLEWCKTYWTEEDQSIGGTFAEQLYQMELSKSTFIKLDSSQPVEQLYKEIMNKMQ</sequence>
<evidence type="ECO:0000313" key="1">
    <source>
        <dbReference type="EMBL" id="URN92696.1"/>
    </source>
</evidence>
<dbReference type="Pfam" id="PF13238">
    <property type="entry name" value="AAA_18"/>
    <property type="match status" value="1"/>
</dbReference>
<proteinExistence type="predicted"/>
<accession>A0A9J6Z9R8</accession>
<name>A0A9J6Z9R8_9BACL</name>
<dbReference type="Gene3D" id="3.40.50.300">
    <property type="entry name" value="P-loop containing nucleotide triphosphate hydrolases"/>
    <property type="match status" value="1"/>
</dbReference>
<dbReference type="Proteomes" id="UP001056756">
    <property type="component" value="Chromosome"/>
</dbReference>
<dbReference type="PANTHER" id="PTHR37816">
    <property type="entry name" value="YALI0E33011P"/>
    <property type="match status" value="1"/>
</dbReference>
<dbReference type="InterPro" id="IPR052922">
    <property type="entry name" value="Cytidylate_Kinase-2"/>
</dbReference>
<dbReference type="EMBL" id="CP097899">
    <property type="protein sequence ID" value="URN92696.1"/>
    <property type="molecule type" value="Genomic_DNA"/>
</dbReference>
<dbReference type="InterPro" id="IPR027417">
    <property type="entry name" value="P-loop_NTPase"/>
</dbReference>
<evidence type="ECO:0000313" key="2">
    <source>
        <dbReference type="Proteomes" id="UP001056756"/>
    </source>
</evidence>
<protein>
    <submittedName>
        <fullName evidence="1">AAA family ATPase</fullName>
    </submittedName>
</protein>
<gene>
    <name evidence="1" type="ORF">NAG76_12615</name>
</gene>
<dbReference type="PANTHER" id="PTHR37816:SF2">
    <property type="entry name" value="DNA TOPOLOGY MODULATION PROTEIN FLAR-RELATED PROTEIN"/>
    <property type="match status" value="1"/>
</dbReference>
<dbReference type="KEGG" id="plig:NAG76_12615"/>
<reference evidence="1" key="1">
    <citation type="submission" date="2022-05" db="EMBL/GenBank/DDBJ databases">
        <title>Novel bacterial taxa in a minimal lignocellulolytic consortium and its capacity to transform plastics disclosed by genome-resolved metagenomics.</title>
        <authorList>
            <person name="Rodriguez C.A.D."/>
            <person name="Diaz-Garcia L."/>
            <person name="Herrera K."/>
            <person name="Tarazona N.A."/>
            <person name="Sproer C."/>
            <person name="Overmann J."/>
            <person name="Jimenez D.J."/>
        </authorList>
    </citation>
    <scope>NUCLEOTIDE SEQUENCE</scope>
    <source>
        <strain evidence="1">MAG5</strain>
    </source>
</reference>
<organism evidence="1 2">
    <name type="scientific">Candidatus Pristimantibacillus lignocellulolyticus</name>
    <dbReference type="NCBI Taxonomy" id="2994561"/>
    <lineage>
        <taxon>Bacteria</taxon>
        <taxon>Bacillati</taxon>
        <taxon>Bacillota</taxon>
        <taxon>Bacilli</taxon>
        <taxon>Bacillales</taxon>
        <taxon>Paenibacillaceae</taxon>
        <taxon>Candidatus Pristimantibacillus</taxon>
    </lineage>
</organism>
<dbReference type="SUPFAM" id="SSF52540">
    <property type="entry name" value="P-loop containing nucleoside triphosphate hydrolases"/>
    <property type="match status" value="1"/>
</dbReference>
<dbReference type="AlphaFoldDB" id="A0A9J6Z9R8"/>